<evidence type="ECO:0000256" key="3">
    <source>
        <dbReference type="SAM" id="SignalP"/>
    </source>
</evidence>
<evidence type="ECO:0000259" key="4">
    <source>
        <dbReference type="Pfam" id="PF25273"/>
    </source>
</evidence>
<gene>
    <name evidence="5" type="ORF">CEUTPL_LOCUS6053</name>
</gene>
<feature type="region of interest" description="Disordered" evidence="2">
    <location>
        <begin position="36"/>
        <end position="72"/>
    </location>
</feature>
<feature type="compositionally biased region" description="Basic residues" evidence="2">
    <location>
        <begin position="206"/>
        <end position="217"/>
    </location>
</feature>
<organism evidence="5 6">
    <name type="scientific">Ceutorhynchus assimilis</name>
    <name type="common">cabbage seed weevil</name>
    <dbReference type="NCBI Taxonomy" id="467358"/>
    <lineage>
        <taxon>Eukaryota</taxon>
        <taxon>Metazoa</taxon>
        <taxon>Ecdysozoa</taxon>
        <taxon>Arthropoda</taxon>
        <taxon>Hexapoda</taxon>
        <taxon>Insecta</taxon>
        <taxon>Pterygota</taxon>
        <taxon>Neoptera</taxon>
        <taxon>Endopterygota</taxon>
        <taxon>Coleoptera</taxon>
        <taxon>Polyphaga</taxon>
        <taxon>Cucujiformia</taxon>
        <taxon>Curculionidae</taxon>
        <taxon>Ceutorhynchinae</taxon>
        <taxon>Ceutorhynchus</taxon>
    </lineage>
</organism>
<dbReference type="InterPro" id="IPR057191">
    <property type="entry name" value="DUF7869"/>
</dbReference>
<feature type="coiled-coil region" evidence="1">
    <location>
        <begin position="154"/>
        <end position="185"/>
    </location>
</feature>
<dbReference type="OrthoDB" id="6778620at2759"/>
<reference evidence="5" key="1">
    <citation type="submission" date="2022-01" db="EMBL/GenBank/DDBJ databases">
        <authorList>
            <person name="King R."/>
        </authorList>
    </citation>
    <scope>NUCLEOTIDE SEQUENCE</scope>
</reference>
<proteinExistence type="predicted"/>
<feature type="domain" description="DUF7869" evidence="4">
    <location>
        <begin position="568"/>
        <end position="669"/>
    </location>
</feature>
<sequence>MSSWGNGSRGKKLVLLATTLKVLPVFTEDHVFLGNLDDPSYNNKPSNDDDDDNESQLNNITNLDSGAKENPCTDLRNEDYQLLEDILISNNGDITNIIGGTDLEGSYSKFVEKEVDGETSEYLAFSKNNINIEDSSDSQIKINEIEIMEDDRINNNDENENDQIEDNATEEMEEEETEAINENEIEAPEEIIDPDETVETHTKKGENRRRKKYKHSKSVRTEIKRNNIISLHTIRPGCINCKFKCHSFFSEEDRTRTNQEYWKLDWKQKRTFVMNSTENKIPRRKVEGSKKNKTFTYFLKDGSGAKRRVCKIFFLTTLGYKKTNDWIVQSVWASAKSKNQIQDNESDRRGRHPPNKMSNTQIENHIDSFNPSVSHYRRVHAPNRLYLPSDLNVTLMFADFRKKYPEFICSYEKYRKVLKSKNISFAKLGNEECELCESYHMHNPEHTAESLNEDCEKCCSWKDHIEKARESRKIYALNKENCNEDKNNVCVSVDLQKVIMLPRMEMFKKAIFSHRLIVYNESFVPVGKIRHFLPFAVLWHEAVSGRHQEDIISAFNAFFLHHRDVKNITLWLDNCSSQNKNWAFLCFLVYIVNSPSVAAETIHVNYFEPGHTFMSADSFHHQVEESLKRQKKTYDFADFENAVQSSNKGKVQIKSMQVDDFQLWKNLSSASKIKNQNPKFYLAKMTELMVKRKEFEIYYKCKSDEEWKKLDFLLKKHIGEIPTPSIKMAPNGFEREKVENLFKALGSIMPDNRKKFWEDLPEKLID</sequence>
<name>A0A9N9MIE3_9CUCU</name>
<keyword evidence="3" id="KW-0732">Signal</keyword>
<evidence type="ECO:0000313" key="6">
    <source>
        <dbReference type="Proteomes" id="UP001152799"/>
    </source>
</evidence>
<feature type="signal peptide" evidence="3">
    <location>
        <begin position="1"/>
        <end position="27"/>
    </location>
</feature>
<feature type="region of interest" description="Disordered" evidence="2">
    <location>
        <begin position="339"/>
        <end position="363"/>
    </location>
</feature>
<dbReference type="AlphaFoldDB" id="A0A9N9MIE3"/>
<protein>
    <recommendedName>
        <fullName evidence="4">DUF7869 domain-containing protein</fullName>
    </recommendedName>
</protein>
<dbReference type="Proteomes" id="UP001152799">
    <property type="component" value="Chromosome 2"/>
</dbReference>
<evidence type="ECO:0000256" key="2">
    <source>
        <dbReference type="SAM" id="MobiDB-lite"/>
    </source>
</evidence>
<evidence type="ECO:0000313" key="5">
    <source>
        <dbReference type="EMBL" id="CAG9765447.1"/>
    </source>
</evidence>
<feature type="region of interest" description="Disordered" evidence="2">
    <location>
        <begin position="191"/>
        <end position="217"/>
    </location>
</feature>
<dbReference type="PANTHER" id="PTHR10773:SF19">
    <property type="match status" value="1"/>
</dbReference>
<keyword evidence="6" id="KW-1185">Reference proteome</keyword>
<feature type="chain" id="PRO_5040310397" description="DUF7869 domain-containing protein" evidence="3">
    <location>
        <begin position="28"/>
        <end position="766"/>
    </location>
</feature>
<evidence type="ECO:0000256" key="1">
    <source>
        <dbReference type="SAM" id="Coils"/>
    </source>
</evidence>
<dbReference type="PANTHER" id="PTHR10773">
    <property type="entry name" value="DNA-DIRECTED RNA POLYMERASES I, II, AND III SUBUNIT RPABC2"/>
    <property type="match status" value="1"/>
</dbReference>
<accession>A0A9N9MIE3</accession>
<keyword evidence="1" id="KW-0175">Coiled coil</keyword>
<dbReference type="Pfam" id="PF25273">
    <property type="entry name" value="DUF7869"/>
    <property type="match status" value="1"/>
</dbReference>
<dbReference type="EMBL" id="OU892278">
    <property type="protein sequence ID" value="CAG9765447.1"/>
    <property type="molecule type" value="Genomic_DNA"/>
</dbReference>